<dbReference type="PROSITE" id="PS50928">
    <property type="entry name" value="ABC_TM1"/>
    <property type="match status" value="1"/>
</dbReference>
<keyword evidence="6 8" id="KW-1133">Transmembrane helix</keyword>
<comment type="similarity">
    <text evidence="2">Belongs to the binding-protein-dependent transport system permease family. CysTW subfamily.</text>
</comment>
<dbReference type="Pfam" id="PF00528">
    <property type="entry name" value="BPD_transp_1"/>
    <property type="match status" value="1"/>
</dbReference>
<keyword evidence="5 8" id="KW-0812">Transmembrane</keyword>
<evidence type="ECO:0000313" key="10">
    <source>
        <dbReference type="EMBL" id="MFC4247986.1"/>
    </source>
</evidence>
<dbReference type="SUPFAM" id="SSF161098">
    <property type="entry name" value="MetI-like"/>
    <property type="match status" value="1"/>
</dbReference>
<evidence type="ECO:0000313" key="11">
    <source>
        <dbReference type="Proteomes" id="UP001595821"/>
    </source>
</evidence>
<feature type="transmembrane region" description="Helical" evidence="8">
    <location>
        <begin position="170"/>
        <end position="188"/>
    </location>
</feature>
<dbReference type="InterPro" id="IPR000515">
    <property type="entry name" value="MetI-like"/>
</dbReference>
<dbReference type="GO" id="GO:0005886">
    <property type="term" value="C:plasma membrane"/>
    <property type="evidence" value="ECO:0007669"/>
    <property type="project" value="UniProtKB-SubCell"/>
</dbReference>
<evidence type="ECO:0000256" key="4">
    <source>
        <dbReference type="ARBA" id="ARBA00022475"/>
    </source>
</evidence>
<evidence type="ECO:0000256" key="5">
    <source>
        <dbReference type="ARBA" id="ARBA00022692"/>
    </source>
</evidence>
<dbReference type="InterPro" id="IPR035906">
    <property type="entry name" value="MetI-like_sf"/>
</dbReference>
<keyword evidence="3 8" id="KW-0813">Transport</keyword>
<comment type="subcellular location">
    <subcellularLocation>
        <location evidence="1 8">Cell membrane</location>
        <topology evidence="1 8">Multi-pass membrane protein</topology>
    </subcellularLocation>
</comment>
<sequence length="307" mass="33401">MSVRLSIGDSIRQALSSVHTVVFPTTERERERRRIAIMTIPFFALAIFAGFVPLATMLRMSLSEERLFNEGWSVDAWETLATDRTYWWIGFNTLWFAAAATLVSVAIGVAVAHALEKYSLPFERVIVAAVSFPIALPGIVVAFMVVVLLGRQGLLTQTVAFFSGQSTIDLATATTIGGLFLGYVYSLIPRATMILRGTYAEVNTDAEEAARSLGASPFETFRHVTLPEIRPGIVAAAILVFRSALAIFGTVLILQGGFVVVTLRIDRELAVGFNSQIAGAIGVVYVAFLIAFTFIGLRFVRAEQVAI</sequence>
<proteinExistence type="inferred from homology"/>
<evidence type="ECO:0000259" key="9">
    <source>
        <dbReference type="PROSITE" id="PS50928"/>
    </source>
</evidence>
<feature type="domain" description="ABC transmembrane type-1" evidence="9">
    <location>
        <begin position="90"/>
        <end position="296"/>
    </location>
</feature>
<protein>
    <submittedName>
        <fullName evidence="10">ABC transporter permease</fullName>
    </submittedName>
</protein>
<feature type="transmembrane region" description="Helical" evidence="8">
    <location>
        <begin position="94"/>
        <end position="115"/>
    </location>
</feature>
<dbReference type="PANTHER" id="PTHR42929">
    <property type="entry name" value="INNER MEMBRANE ABC TRANSPORTER PERMEASE PROTEIN YDCU-RELATED-RELATED"/>
    <property type="match status" value="1"/>
</dbReference>
<accession>A0ABD5P112</accession>
<comment type="caution">
    <text evidence="10">The sequence shown here is derived from an EMBL/GenBank/DDBJ whole genome shotgun (WGS) entry which is preliminary data.</text>
</comment>
<evidence type="ECO:0000256" key="7">
    <source>
        <dbReference type="ARBA" id="ARBA00023136"/>
    </source>
</evidence>
<evidence type="ECO:0000256" key="8">
    <source>
        <dbReference type="RuleBase" id="RU363032"/>
    </source>
</evidence>
<feature type="transmembrane region" description="Helical" evidence="8">
    <location>
        <begin position="277"/>
        <end position="300"/>
    </location>
</feature>
<evidence type="ECO:0000256" key="2">
    <source>
        <dbReference type="ARBA" id="ARBA00007069"/>
    </source>
</evidence>
<dbReference type="CDD" id="cd06261">
    <property type="entry name" value="TM_PBP2"/>
    <property type="match status" value="1"/>
</dbReference>
<keyword evidence="7 8" id="KW-0472">Membrane</keyword>
<dbReference type="EMBL" id="JBHSDJ010000110">
    <property type="protein sequence ID" value="MFC4247986.1"/>
    <property type="molecule type" value="Genomic_DNA"/>
</dbReference>
<evidence type="ECO:0000256" key="3">
    <source>
        <dbReference type="ARBA" id="ARBA00022448"/>
    </source>
</evidence>
<dbReference type="GeneID" id="71856234"/>
<dbReference type="Gene3D" id="1.10.3720.10">
    <property type="entry name" value="MetI-like"/>
    <property type="match status" value="1"/>
</dbReference>
<dbReference type="RefSeq" id="WP_246975252.1">
    <property type="nucleotide sequence ID" value="NZ_CP095398.1"/>
</dbReference>
<evidence type="ECO:0000256" key="1">
    <source>
        <dbReference type="ARBA" id="ARBA00004651"/>
    </source>
</evidence>
<feature type="transmembrane region" description="Helical" evidence="8">
    <location>
        <begin position="232"/>
        <end position="265"/>
    </location>
</feature>
<keyword evidence="4" id="KW-1003">Cell membrane</keyword>
<feature type="transmembrane region" description="Helical" evidence="8">
    <location>
        <begin position="127"/>
        <end position="150"/>
    </location>
</feature>
<feature type="transmembrane region" description="Helical" evidence="8">
    <location>
        <begin position="35"/>
        <end position="58"/>
    </location>
</feature>
<gene>
    <name evidence="10" type="ORF">ACFOZ7_13710</name>
</gene>
<name>A0ABD5P112_9EURY</name>
<dbReference type="AlphaFoldDB" id="A0ABD5P112"/>
<dbReference type="Proteomes" id="UP001595821">
    <property type="component" value="Unassembled WGS sequence"/>
</dbReference>
<dbReference type="PANTHER" id="PTHR42929:SF1">
    <property type="entry name" value="INNER MEMBRANE ABC TRANSPORTER PERMEASE PROTEIN YDCU-RELATED"/>
    <property type="match status" value="1"/>
</dbReference>
<evidence type="ECO:0000256" key="6">
    <source>
        <dbReference type="ARBA" id="ARBA00022989"/>
    </source>
</evidence>
<reference evidence="10 11" key="1">
    <citation type="journal article" date="2014" name="Int. J. Syst. Evol. Microbiol.">
        <title>Complete genome sequence of Corynebacterium casei LMG S-19264T (=DSM 44701T), isolated from a smear-ripened cheese.</title>
        <authorList>
            <consortium name="US DOE Joint Genome Institute (JGI-PGF)"/>
            <person name="Walter F."/>
            <person name="Albersmeier A."/>
            <person name="Kalinowski J."/>
            <person name="Ruckert C."/>
        </authorList>
    </citation>
    <scope>NUCLEOTIDE SEQUENCE [LARGE SCALE GENOMIC DNA]</scope>
    <source>
        <strain evidence="10 11">IBRC-M 10912</strain>
    </source>
</reference>
<organism evidence="10 11">
    <name type="scientific">Natribaculum luteum</name>
    <dbReference type="NCBI Taxonomy" id="1586232"/>
    <lineage>
        <taxon>Archaea</taxon>
        <taxon>Methanobacteriati</taxon>
        <taxon>Methanobacteriota</taxon>
        <taxon>Stenosarchaea group</taxon>
        <taxon>Halobacteria</taxon>
        <taxon>Halobacteriales</taxon>
        <taxon>Natrialbaceae</taxon>
        <taxon>Natribaculum</taxon>
    </lineage>
</organism>